<dbReference type="EMBL" id="BK059132">
    <property type="protein sequence ID" value="DAE33048.1"/>
    <property type="molecule type" value="Genomic_DNA"/>
</dbReference>
<keyword evidence="1" id="KW-0378">Hydrolase</keyword>
<evidence type="ECO:0000313" key="1">
    <source>
        <dbReference type="EMBL" id="DAE33048.1"/>
    </source>
</evidence>
<dbReference type="GO" id="GO:0004527">
    <property type="term" value="F:exonuclease activity"/>
    <property type="evidence" value="ECO:0007669"/>
    <property type="project" value="UniProtKB-KW"/>
</dbReference>
<reference evidence="1" key="1">
    <citation type="journal article" date="2021" name="Proc. Natl. Acad. Sci. U.S.A.">
        <title>A Catalog of Tens of Thousands of Viruses from Human Metagenomes Reveals Hidden Associations with Chronic Diseases.</title>
        <authorList>
            <person name="Tisza M.J."/>
            <person name="Buck C.B."/>
        </authorList>
    </citation>
    <scope>NUCLEOTIDE SEQUENCE</scope>
    <source>
        <strain evidence="1">Ctrcb4</strain>
    </source>
</reference>
<keyword evidence="1" id="KW-0269">Exonuclease</keyword>
<keyword evidence="1" id="KW-0540">Nuclease</keyword>
<proteinExistence type="predicted"/>
<protein>
    <submittedName>
        <fullName evidence="1">Exonuclease V</fullName>
    </submittedName>
</protein>
<name>A0A8S5RNX7_9VIRU</name>
<accession>A0A8S5RNX7</accession>
<sequence length="88" mass="10600">MMLSPLENIMDCNLCHYQLQLSMYAYLLQKINPKFKIKKLAIVHFDHDGNETEYEVKYLKDDIARLLLYHRKKNKIKAELDRDKPIVF</sequence>
<organism evidence="1">
    <name type="scientific">virus sp. ctrcb4</name>
    <dbReference type="NCBI Taxonomy" id="2825824"/>
    <lineage>
        <taxon>Viruses</taxon>
    </lineage>
</organism>